<dbReference type="GO" id="GO:0004623">
    <property type="term" value="F:phospholipase A2 activity"/>
    <property type="evidence" value="ECO:0007669"/>
    <property type="project" value="TreeGrafter"/>
</dbReference>
<keyword evidence="5" id="KW-0732">Signal</keyword>
<dbReference type="Proteomes" id="UP000265040">
    <property type="component" value="Chromosome 16"/>
</dbReference>
<evidence type="ECO:0000313" key="8">
    <source>
        <dbReference type="Proteomes" id="UP000265040"/>
    </source>
</evidence>
<sequence>QRQLCLLLLFSCVTSLLGNSQGKTNLQLARSFEKKYQFGDIIAFPRKKICGCGPTLYSHYAIYVGNETIPGKEPGQDIFHRTQESLTSCKFGKLSEESKASNGQTHKENYLDDTERPFIKHNAILQRIKKMMKEKFCKLYSLFTNNCEHLATFVRYGKEISKQVCGR</sequence>
<keyword evidence="3" id="KW-0378">Hydrolase</keyword>
<dbReference type="InParanoid" id="A0A3Q1JBQ2"/>
<keyword evidence="4" id="KW-0443">Lipid metabolism</keyword>
<proteinExistence type="inferred from homology"/>
<dbReference type="GO" id="GO:0008970">
    <property type="term" value="F:phospholipase A1 activity"/>
    <property type="evidence" value="ECO:0007669"/>
    <property type="project" value="TreeGrafter"/>
</dbReference>
<comment type="similarity">
    <text evidence="1">Belongs to the H-rev107 family.</text>
</comment>
<evidence type="ECO:0000313" key="7">
    <source>
        <dbReference type="Ensembl" id="ENSATEP00000028504.2"/>
    </source>
</evidence>
<dbReference type="OrthoDB" id="421951at2759"/>
<dbReference type="InterPro" id="IPR007053">
    <property type="entry name" value="LRAT_dom"/>
</dbReference>
<reference evidence="7" key="3">
    <citation type="submission" date="2025-09" db="UniProtKB">
        <authorList>
            <consortium name="Ensembl"/>
        </authorList>
    </citation>
    <scope>IDENTIFICATION</scope>
</reference>
<dbReference type="GeneTree" id="ENSGT01140000282712"/>
<dbReference type="Ensembl" id="ENSATET00000028947.2">
    <property type="protein sequence ID" value="ENSATEP00000028504.2"/>
    <property type="gene ID" value="ENSATEG00000019672.2"/>
</dbReference>
<dbReference type="PROSITE" id="PS51934">
    <property type="entry name" value="LRAT"/>
    <property type="match status" value="1"/>
</dbReference>
<protein>
    <recommendedName>
        <fullName evidence="6">LRAT domain-containing protein</fullName>
    </recommendedName>
</protein>
<reference evidence="7" key="2">
    <citation type="submission" date="2025-08" db="UniProtKB">
        <authorList>
            <consortium name="Ensembl"/>
        </authorList>
    </citation>
    <scope>IDENTIFICATION</scope>
</reference>
<dbReference type="GO" id="GO:0016410">
    <property type="term" value="F:N-acyltransferase activity"/>
    <property type="evidence" value="ECO:0007669"/>
    <property type="project" value="TreeGrafter"/>
</dbReference>
<organism evidence="7 8">
    <name type="scientific">Anabas testudineus</name>
    <name type="common">Climbing perch</name>
    <name type="synonym">Anthias testudineus</name>
    <dbReference type="NCBI Taxonomy" id="64144"/>
    <lineage>
        <taxon>Eukaryota</taxon>
        <taxon>Metazoa</taxon>
        <taxon>Chordata</taxon>
        <taxon>Craniata</taxon>
        <taxon>Vertebrata</taxon>
        <taxon>Euteleostomi</taxon>
        <taxon>Actinopterygii</taxon>
        <taxon>Neopterygii</taxon>
        <taxon>Teleostei</taxon>
        <taxon>Neoteleostei</taxon>
        <taxon>Acanthomorphata</taxon>
        <taxon>Anabantaria</taxon>
        <taxon>Anabantiformes</taxon>
        <taxon>Anabantoidei</taxon>
        <taxon>Anabantidae</taxon>
        <taxon>Anabas</taxon>
    </lineage>
</organism>
<reference evidence="7" key="1">
    <citation type="submission" date="2021-04" db="EMBL/GenBank/DDBJ databases">
        <authorList>
            <consortium name="Wellcome Sanger Institute Data Sharing"/>
        </authorList>
    </citation>
    <scope>NUCLEOTIDE SEQUENCE [LARGE SCALE GENOMIC DNA]</scope>
</reference>
<dbReference type="PANTHER" id="PTHR13943:SF77">
    <property type="entry name" value="LRAT DOMAIN-CONTAINING PROTEIN"/>
    <property type="match status" value="1"/>
</dbReference>
<dbReference type="GO" id="GO:0070292">
    <property type="term" value="P:N-acylphosphatidylethanolamine metabolic process"/>
    <property type="evidence" value="ECO:0007669"/>
    <property type="project" value="TreeGrafter"/>
</dbReference>
<evidence type="ECO:0000256" key="3">
    <source>
        <dbReference type="ARBA" id="ARBA00022801"/>
    </source>
</evidence>
<evidence type="ECO:0000256" key="4">
    <source>
        <dbReference type="ARBA" id="ARBA00023098"/>
    </source>
</evidence>
<dbReference type="Pfam" id="PF04970">
    <property type="entry name" value="LRAT"/>
    <property type="match status" value="1"/>
</dbReference>
<evidence type="ECO:0000256" key="2">
    <source>
        <dbReference type="ARBA" id="ARBA00022679"/>
    </source>
</evidence>
<keyword evidence="2" id="KW-0808">Transferase</keyword>
<name>A0A3Q1JBQ2_ANATE</name>
<feature type="domain" description="LRAT" evidence="6">
    <location>
        <begin position="49"/>
        <end position="163"/>
    </location>
</feature>
<evidence type="ECO:0000256" key="1">
    <source>
        <dbReference type="ARBA" id="ARBA00007824"/>
    </source>
</evidence>
<dbReference type="AlphaFoldDB" id="A0A3Q1JBQ2"/>
<dbReference type="InterPro" id="IPR051496">
    <property type="entry name" value="H-rev107_PLA/AT"/>
</dbReference>
<dbReference type="Gene3D" id="3.90.1720.10">
    <property type="entry name" value="endopeptidase domain like (from Nostoc punctiforme)"/>
    <property type="match status" value="1"/>
</dbReference>
<feature type="signal peptide" evidence="5">
    <location>
        <begin position="1"/>
        <end position="22"/>
    </location>
</feature>
<dbReference type="PANTHER" id="PTHR13943">
    <property type="entry name" value="HRAS-LIKE SUPPRESSOR - RELATED"/>
    <property type="match status" value="1"/>
</dbReference>
<dbReference type="GO" id="GO:0005737">
    <property type="term" value="C:cytoplasm"/>
    <property type="evidence" value="ECO:0007669"/>
    <property type="project" value="TreeGrafter"/>
</dbReference>
<feature type="chain" id="PRO_5030080363" description="LRAT domain-containing protein" evidence="5">
    <location>
        <begin position="23"/>
        <end position="167"/>
    </location>
</feature>
<evidence type="ECO:0000259" key="6">
    <source>
        <dbReference type="PROSITE" id="PS51934"/>
    </source>
</evidence>
<evidence type="ECO:0000256" key="5">
    <source>
        <dbReference type="SAM" id="SignalP"/>
    </source>
</evidence>
<accession>A0A3Q1JBQ2</accession>
<keyword evidence="8" id="KW-1185">Reference proteome</keyword>